<feature type="domain" description="YhbJ barrel-sandwich hybrid" evidence="5">
    <location>
        <begin position="45"/>
        <end position="116"/>
    </location>
</feature>
<feature type="transmembrane region" description="Helical" evidence="3">
    <location>
        <begin position="7"/>
        <end position="28"/>
    </location>
</feature>
<keyword evidence="3" id="KW-0812">Transmembrane</keyword>
<dbReference type="Pfam" id="PF25997">
    <property type="entry name" value="BSH_YhbJ"/>
    <property type="match status" value="1"/>
</dbReference>
<dbReference type="Gene3D" id="2.40.50.100">
    <property type="match status" value="1"/>
</dbReference>
<sequence length="214" mass="23118">MSKGRLIITNMIGILSVLALAAVCWYYYYQNQHYVTTDEAAVSADMTKVIAPAGGKLSGWHTKEGENVSRGDKLGEISDGEQSVSVRALSDGTLLKNTAVNHQTVKPGDVIGQTADMDHLYITTNIKETELHDIEKGDKVDIKVDGDPNASFEGKVEEIAYAANSVFSMLPEINTSGSYTKVTEKVKVKISIQNPSSKVLPGMNAEVKVSLSSH</sequence>
<feature type="domain" description="YknX-like beta-barrel" evidence="4">
    <location>
        <begin position="121"/>
        <end position="209"/>
    </location>
</feature>
<dbReference type="Proteomes" id="UP000187367">
    <property type="component" value="Unassembled WGS sequence"/>
</dbReference>
<accession>A0A1R1QC96</accession>
<comment type="subcellular location">
    <subcellularLocation>
        <location evidence="1">Cell envelope</location>
    </subcellularLocation>
</comment>
<keyword evidence="3" id="KW-1133">Transmembrane helix</keyword>
<dbReference type="OrthoDB" id="9811754at2"/>
<comment type="caution">
    <text evidence="6">The sequence shown here is derived from an EMBL/GenBank/DDBJ whole genome shotgun (WGS) entry which is preliminary data.</text>
</comment>
<evidence type="ECO:0000256" key="2">
    <source>
        <dbReference type="ARBA" id="ARBA00023054"/>
    </source>
</evidence>
<keyword evidence="2" id="KW-0175">Coiled coil</keyword>
<reference evidence="6 7" key="1">
    <citation type="submission" date="2017-01" db="EMBL/GenBank/DDBJ databases">
        <title>Bacillus phylogenomics.</title>
        <authorList>
            <person name="Dunlap C."/>
        </authorList>
    </citation>
    <scope>NUCLEOTIDE SEQUENCE [LARGE SCALE GENOMIC DNA]</scope>
    <source>
        <strain evidence="6 7">NRRL B-41282</strain>
    </source>
</reference>
<evidence type="ECO:0000256" key="1">
    <source>
        <dbReference type="ARBA" id="ARBA00004196"/>
    </source>
</evidence>
<gene>
    <name evidence="6" type="ORF">BW143_18070</name>
</gene>
<keyword evidence="7" id="KW-1185">Reference proteome</keyword>
<evidence type="ECO:0000256" key="3">
    <source>
        <dbReference type="SAM" id="Phobius"/>
    </source>
</evidence>
<evidence type="ECO:0000259" key="5">
    <source>
        <dbReference type="Pfam" id="PF25997"/>
    </source>
</evidence>
<dbReference type="RefSeq" id="WP_076763332.1">
    <property type="nucleotide sequence ID" value="NZ_JARMMK010000004.1"/>
</dbReference>
<protein>
    <submittedName>
        <fullName evidence="6">Transporter</fullName>
    </submittedName>
</protein>
<keyword evidence="3" id="KW-0472">Membrane</keyword>
<dbReference type="InterPro" id="IPR050465">
    <property type="entry name" value="UPF0194_transport"/>
</dbReference>
<dbReference type="Gene3D" id="2.40.30.170">
    <property type="match status" value="1"/>
</dbReference>
<dbReference type="EMBL" id="MTJL01000038">
    <property type="protein sequence ID" value="OMI00845.1"/>
    <property type="molecule type" value="Genomic_DNA"/>
</dbReference>
<dbReference type="GO" id="GO:0030313">
    <property type="term" value="C:cell envelope"/>
    <property type="evidence" value="ECO:0007669"/>
    <property type="project" value="UniProtKB-SubCell"/>
</dbReference>
<accession>A0A1R1RKA7</accession>
<dbReference type="SUPFAM" id="SSF51230">
    <property type="entry name" value="Single hybrid motif"/>
    <property type="match status" value="1"/>
</dbReference>
<evidence type="ECO:0000313" key="7">
    <source>
        <dbReference type="Proteomes" id="UP000187367"/>
    </source>
</evidence>
<dbReference type="Pfam" id="PF25990">
    <property type="entry name" value="Beta-barrel_YknX"/>
    <property type="match status" value="1"/>
</dbReference>
<evidence type="ECO:0000259" key="4">
    <source>
        <dbReference type="Pfam" id="PF25990"/>
    </source>
</evidence>
<name>A0A1R1RKA7_9BACI</name>
<dbReference type="PANTHER" id="PTHR32347">
    <property type="entry name" value="EFFLUX SYSTEM COMPONENT YKNX-RELATED"/>
    <property type="match status" value="1"/>
</dbReference>
<evidence type="ECO:0000313" key="6">
    <source>
        <dbReference type="EMBL" id="OMI00845.1"/>
    </source>
</evidence>
<dbReference type="GO" id="GO:0055085">
    <property type="term" value="P:transmembrane transport"/>
    <property type="evidence" value="ECO:0007669"/>
    <property type="project" value="InterPro"/>
</dbReference>
<proteinExistence type="predicted"/>
<dbReference type="InterPro" id="IPR058635">
    <property type="entry name" value="BSH_YhbJ"/>
</dbReference>
<dbReference type="AlphaFoldDB" id="A0A1R1RKA7"/>
<dbReference type="InterPro" id="IPR011053">
    <property type="entry name" value="Single_hybrid_motif"/>
</dbReference>
<dbReference type="InterPro" id="IPR058636">
    <property type="entry name" value="Beta-barrel_YknX"/>
</dbReference>
<organism evidence="6 7">
    <name type="scientific">Bacillus swezeyi</name>
    <dbReference type="NCBI Taxonomy" id="1925020"/>
    <lineage>
        <taxon>Bacteria</taxon>
        <taxon>Bacillati</taxon>
        <taxon>Bacillota</taxon>
        <taxon>Bacilli</taxon>
        <taxon>Bacillales</taxon>
        <taxon>Bacillaceae</taxon>
        <taxon>Bacillus</taxon>
    </lineage>
</organism>